<name>A0ABP4U8L6_9ACTN</name>
<evidence type="ECO:0000313" key="3">
    <source>
        <dbReference type="Proteomes" id="UP001500383"/>
    </source>
</evidence>
<comment type="caution">
    <text evidence="2">The sequence shown here is derived from an EMBL/GenBank/DDBJ whole genome shotgun (WGS) entry which is preliminary data.</text>
</comment>
<protein>
    <submittedName>
        <fullName evidence="2">Uncharacterized protein</fullName>
    </submittedName>
</protein>
<reference evidence="3" key="1">
    <citation type="journal article" date="2019" name="Int. J. Syst. Evol. Microbiol.">
        <title>The Global Catalogue of Microorganisms (GCM) 10K type strain sequencing project: providing services to taxonomists for standard genome sequencing and annotation.</title>
        <authorList>
            <consortium name="The Broad Institute Genomics Platform"/>
            <consortium name="The Broad Institute Genome Sequencing Center for Infectious Disease"/>
            <person name="Wu L."/>
            <person name="Ma J."/>
        </authorList>
    </citation>
    <scope>NUCLEOTIDE SEQUENCE [LARGE SCALE GENOMIC DNA]</scope>
    <source>
        <strain evidence="3">JCM 16002</strain>
    </source>
</reference>
<sequence length="315" mass="35321">MSNAEEQRARKLAREEQGRQADLRKRDQRIDRAAEDLPEFGIDLSRDEIGAWLDFAMKLRELEAKKGPANHHPLTARLWDEGWVLAIAMLYRMNPDQDLTKPPKSSLTGPSFHRFAKQRRGTLYLAYKYAAEAMGATMSIEGERIVQENLDEAFPALDAFVVDEWPDTLRFDDEAVYQVGHDDYKLFQGMLGALSGLGEALRSKAWRDEVTAMCDQLSDSWLKIHDDLQGLSFPCDEPDEGMFVAGVYLNGLDHCFSLEQGHFAYSMQILNLLRGQGTDVSSLTGSLVGAFTSMTGMLDLFVDADFTDAESPAHA</sequence>
<evidence type="ECO:0000313" key="2">
    <source>
        <dbReference type="EMBL" id="GAA1699033.1"/>
    </source>
</evidence>
<feature type="region of interest" description="Disordered" evidence="1">
    <location>
        <begin position="1"/>
        <end position="28"/>
    </location>
</feature>
<organism evidence="2 3">
    <name type="scientific">Dietzia cercidiphylli</name>
    <dbReference type="NCBI Taxonomy" id="498199"/>
    <lineage>
        <taxon>Bacteria</taxon>
        <taxon>Bacillati</taxon>
        <taxon>Actinomycetota</taxon>
        <taxon>Actinomycetes</taxon>
        <taxon>Mycobacteriales</taxon>
        <taxon>Dietziaceae</taxon>
        <taxon>Dietzia</taxon>
    </lineage>
</organism>
<gene>
    <name evidence="2" type="ORF">GCM10009831_04030</name>
</gene>
<keyword evidence="3" id="KW-1185">Reference proteome</keyword>
<evidence type="ECO:0000256" key="1">
    <source>
        <dbReference type="SAM" id="MobiDB-lite"/>
    </source>
</evidence>
<dbReference type="Proteomes" id="UP001500383">
    <property type="component" value="Unassembled WGS sequence"/>
</dbReference>
<dbReference type="EMBL" id="BAAAQG010000003">
    <property type="protein sequence ID" value="GAA1699033.1"/>
    <property type="molecule type" value="Genomic_DNA"/>
</dbReference>
<dbReference type="RefSeq" id="WP_182659602.1">
    <property type="nucleotide sequence ID" value="NZ_BAAAQG010000003.1"/>
</dbReference>
<proteinExistence type="predicted"/>
<accession>A0ABP4U8L6</accession>